<accession>A0AAV2PM43</accession>
<dbReference type="Pfam" id="PF00041">
    <property type="entry name" value="fn3"/>
    <property type="match status" value="5"/>
</dbReference>
<dbReference type="InterPro" id="IPR003598">
    <property type="entry name" value="Ig_sub2"/>
</dbReference>
<evidence type="ECO:0000256" key="3">
    <source>
        <dbReference type="ARBA" id="ARBA00022729"/>
    </source>
</evidence>
<feature type="non-terminal residue" evidence="13">
    <location>
        <position position="1288"/>
    </location>
</feature>
<dbReference type="CDD" id="cd00096">
    <property type="entry name" value="Ig"/>
    <property type="match status" value="1"/>
</dbReference>
<dbReference type="GO" id="GO:0045202">
    <property type="term" value="C:synapse"/>
    <property type="evidence" value="ECO:0007669"/>
    <property type="project" value="TreeGrafter"/>
</dbReference>
<evidence type="ECO:0000313" key="14">
    <source>
        <dbReference type="Proteomes" id="UP001497623"/>
    </source>
</evidence>
<organism evidence="13 14">
    <name type="scientific">Meganyctiphanes norvegica</name>
    <name type="common">Northern krill</name>
    <name type="synonym">Thysanopoda norvegica</name>
    <dbReference type="NCBI Taxonomy" id="48144"/>
    <lineage>
        <taxon>Eukaryota</taxon>
        <taxon>Metazoa</taxon>
        <taxon>Ecdysozoa</taxon>
        <taxon>Arthropoda</taxon>
        <taxon>Crustacea</taxon>
        <taxon>Multicrustacea</taxon>
        <taxon>Malacostraca</taxon>
        <taxon>Eumalacostraca</taxon>
        <taxon>Eucarida</taxon>
        <taxon>Euphausiacea</taxon>
        <taxon>Euphausiidae</taxon>
        <taxon>Meganyctiphanes</taxon>
    </lineage>
</organism>
<evidence type="ECO:0000259" key="11">
    <source>
        <dbReference type="PROSITE" id="PS50835"/>
    </source>
</evidence>
<feature type="domain" description="Fibronectin type-III" evidence="12">
    <location>
        <begin position="791"/>
        <end position="884"/>
    </location>
</feature>
<evidence type="ECO:0000256" key="6">
    <source>
        <dbReference type="ARBA" id="ARBA00022989"/>
    </source>
</evidence>
<keyword evidence="7" id="KW-0472">Membrane</keyword>
<feature type="domain" description="Fibronectin type-III" evidence="12">
    <location>
        <begin position="885"/>
        <end position="981"/>
    </location>
</feature>
<keyword evidence="5" id="KW-0130">Cell adhesion</keyword>
<dbReference type="GO" id="GO:0009653">
    <property type="term" value="P:anatomical structure morphogenesis"/>
    <property type="evidence" value="ECO:0007669"/>
    <property type="project" value="UniProtKB-ARBA"/>
</dbReference>
<dbReference type="InterPro" id="IPR013098">
    <property type="entry name" value="Ig_I-set"/>
</dbReference>
<evidence type="ECO:0000259" key="12">
    <source>
        <dbReference type="PROSITE" id="PS50853"/>
    </source>
</evidence>
<dbReference type="GO" id="GO:0016020">
    <property type="term" value="C:membrane"/>
    <property type="evidence" value="ECO:0007669"/>
    <property type="project" value="UniProtKB-SubCell"/>
</dbReference>
<keyword evidence="4" id="KW-0677">Repeat</keyword>
<dbReference type="FunFam" id="2.60.40.10:FF:000104">
    <property type="entry name" value="Down syndrome cell adhesion molecule b"/>
    <property type="match status" value="1"/>
</dbReference>
<dbReference type="GO" id="GO:0007156">
    <property type="term" value="P:homophilic cell adhesion via plasma membrane adhesion molecules"/>
    <property type="evidence" value="ECO:0007669"/>
    <property type="project" value="TreeGrafter"/>
</dbReference>
<dbReference type="InterPro" id="IPR056754">
    <property type="entry name" value="DSCAM/DSCAML_C"/>
</dbReference>
<dbReference type="Pfam" id="PF07679">
    <property type="entry name" value="I-set"/>
    <property type="match status" value="1"/>
</dbReference>
<evidence type="ECO:0000256" key="7">
    <source>
        <dbReference type="ARBA" id="ARBA00023136"/>
    </source>
</evidence>
<evidence type="ECO:0000256" key="2">
    <source>
        <dbReference type="ARBA" id="ARBA00022692"/>
    </source>
</evidence>
<evidence type="ECO:0000256" key="1">
    <source>
        <dbReference type="ARBA" id="ARBA00004167"/>
    </source>
</evidence>
<gene>
    <name evidence="13" type="ORF">MNOR_LOCUS1937</name>
</gene>
<dbReference type="SMART" id="SM00409">
    <property type="entry name" value="IG"/>
    <property type="match status" value="4"/>
</dbReference>
<dbReference type="InterPro" id="IPR007110">
    <property type="entry name" value="Ig-like_dom"/>
</dbReference>
<dbReference type="InterPro" id="IPR050964">
    <property type="entry name" value="Striated_Muscle_Regulatory"/>
</dbReference>
<dbReference type="InterPro" id="IPR003961">
    <property type="entry name" value="FN3_dom"/>
</dbReference>
<keyword evidence="3" id="KW-0732">Signal</keyword>
<dbReference type="SUPFAM" id="SSF48726">
    <property type="entry name" value="Immunoglobulin"/>
    <property type="match status" value="4"/>
</dbReference>
<dbReference type="Pfam" id="PF13927">
    <property type="entry name" value="Ig_3"/>
    <property type="match status" value="2"/>
</dbReference>
<feature type="domain" description="Ig-like" evidence="11">
    <location>
        <begin position="163"/>
        <end position="268"/>
    </location>
</feature>
<dbReference type="InterPro" id="IPR036179">
    <property type="entry name" value="Ig-like_dom_sf"/>
</dbReference>
<dbReference type="FunFam" id="2.60.40.10:FF:000028">
    <property type="entry name" value="Neuronal cell adhesion molecule"/>
    <property type="match status" value="2"/>
</dbReference>
<comment type="caution">
    <text evidence="13">The sequence shown here is derived from an EMBL/GenBank/DDBJ whole genome shotgun (WGS) entry which is preliminary data.</text>
</comment>
<dbReference type="SUPFAM" id="SSF49265">
    <property type="entry name" value="Fibronectin type III"/>
    <property type="match status" value="3"/>
</dbReference>
<feature type="non-terminal residue" evidence="13">
    <location>
        <position position="1"/>
    </location>
</feature>
<dbReference type="PROSITE" id="PS50835">
    <property type="entry name" value="IG_LIKE"/>
    <property type="match status" value="3"/>
</dbReference>
<evidence type="ECO:0000256" key="5">
    <source>
        <dbReference type="ARBA" id="ARBA00022889"/>
    </source>
</evidence>
<proteinExistence type="predicted"/>
<dbReference type="PANTHER" id="PTHR13817">
    <property type="entry name" value="TITIN"/>
    <property type="match status" value="1"/>
</dbReference>
<evidence type="ECO:0000256" key="8">
    <source>
        <dbReference type="ARBA" id="ARBA00023157"/>
    </source>
</evidence>
<feature type="compositionally biased region" description="Basic and acidic residues" evidence="10">
    <location>
        <begin position="1168"/>
        <end position="1181"/>
    </location>
</feature>
<feature type="region of interest" description="Disordered" evidence="10">
    <location>
        <begin position="1088"/>
        <end position="1215"/>
    </location>
</feature>
<evidence type="ECO:0008006" key="15">
    <source>
        <dbReference type="Google" id="ProtNLM"/>
    </source>
</evidence>
<evidence type="ECO:0000313" key="13">
    <source>
        <dbReference type="EMBL" id="CAL4061187.1"/>
    </source>
</evidence>
<keyword evidence="9" id="KW-0393">Immunoglobulin domain</keyword>
<feature type="domain" description="Ig-like" evidence="11">
    <location>
        <begin position="685"/>
        <end position="783"/>
    </location>
</feature>
<keyword evidence="6" id="KW-1133">Transmembrane helix</keyword>
<dbReference type="InterPro" id="IPR036116">
    <property type="entry name" value="FN3_sf"/>
</dbReference>
<comment type="subcellular location">
    <subcellularLocation>
        <location evidence="1">Membrane</location>
        <topology evidence="1">Single-pass membrane protein</topology>
    </subcellularLocation>
</comment>
<sequence length="1288" mass="139970">ALPFGSMIGSNKKFSLVTEVRKLDEYSSQLLIPRLSAAHQGNYTCVATNAARRATYTAPLTVSVPPRWVTEPEDVSVSRGQDVVIPCLTEGYPTPKITWRRANGVTTGNYHDLLPSIGIQQLANGSLFLSQVNKEVQGRYLCEASNGIGAGLSKVVQVNVHAPPLFNDDRENKSVGTGGQAILNCPVSGDQPMELKWLKNGRPLSSVDEYRFTQREDSVGIGGRRVNVGGPDDQRVFQLVISTVGTTDGGEYSCTISNAYGHATRIITLLVQEPPSIPRSLHVVEKTSRSVHLAWESPEDGNSPITKYTLKYSKVGGLWKQHDVKERVAGRGSLMEEKETTVTGDQREFLVEALTPAVDYLFNLYAHNALGTSKPSEVLQVTTEGEAPGGQPQRVEAISASSSSLTVRWSPPELNMQHGLIIAYRVGHRQAGFLSENYIFKQIEVSSAASSAGSSSQHTSDFACCSATIADLLPYTAYQVVVKALNKHGVGPPSLDVAATTKEDIPIGSPPGLRCSPMTATSILVSWETLSPTMARGKLLGYRVQSTMSDNVTEMNRDTTSSLSVALRNLKPFTNYSIQVAAFTQVGDGPYSQPITCITEEDVPGVLSGLKAHMASNNAVIVSWKPPDRPNGRLLTYTLNVKPSSSYSKKYVVRAPSTKHKIIVDRNDGSLQVRVSASTSIGEGPTSAPISISPSDRINAGIVSWGGPMSVHWKTDITLHCEAVGVPSPTRIWLRNGVPISHITNKRLSSYPDGNLVLRDIQKTDSTNYSCKVTNGHGHDSITYKLIVQVPPAPPVVHVTRADATSLTVSWRTADTGGSPLLGLIISYKRKYGEWREETVSPTITSHQLQGLSCGNQYHLYVKAFNKVGEGQASESIHASTAGGVPRAGQVAGVVAPNTTWATVSLAHWDDGGCPVTHYSVSYERKGSAAWVVVSERVDTVRPLVLGGLAPSSDYVVRVTAHNSAGTTVQDYPFTTTSLPGVSSPGMMSPSLNLVDIRVLLPIIASSLALLAAIVTVCVCARKRPPVIPPSEESIKKARESKEILQQGEQFYGTLRKNPSHRDSSILERIPEYADDIYPYATFQMNNEQHQRRNRHQLPPPYDHYQKISHKGSQNRGDPVSGESYCRVGVRGRHPTPGPRSLKSESEEYDTYGSDSETYGPVSSRTESSNHLDHDRSEPLRAVHHNIIYNTTESSSSTEASPTLPTRSFSRKRTRASITRNIVGALHTLLSPPRTPSSLLETPPPTIIPTYAPPTPFSDAHELSETECDRHVQSLMKKQRQRGTTINV</sequence>
<dbReference type="EMBL" id="CAXKWB010000551">
    <property type="protein sequence ID" value="CAL4061187.1"/>
    <property type="molecule type" value="Genomic_DNA"/>
</dbReference>
<dbReference type="CDD" id="cd00063">
    <property type="entry name" value="FN3"/>
    <property type="match status" value="6"/>
</dbReference>
<dbReference type="PANTHER" id="PTHR13817:SF166">
    <property type="entry name" value="NEURONAL IGCAM-RELATED"/>
    <property type="match status" value="1"/>
</dbReference>
<evidence type="ECO:0000256" key="4">
    <source>
        <dbReference type="ARBA" id="ARBA00022737"/>
    </source>
</evidence>
<dbReference type="GO" id="GO:0030154">
    <property type="term" value="P:cell differentiation"/>
    <property type="evidence" value="ECO:0007669"/>
    <property type="project" value="UniProtKB-ARBA"/>
</dbReference>
<feature type="compositionally biased region" description="Polar residues" evidence="10">
    <location>
        <begin position="1153"/>
        <end position="1167"/>
    </location>
</feature>
<feature type="domain" description="Fibronectin type-III" evidence="12">
    <location>
        <begin position="509"/>
        <end position="602"/>
    </location>
</feature>
<dbReference type="SMART" id="SM00060">
    <property type="entry name" value="FN3"/>
    <property type="match status" value="6"/>
</dbReference>
<feature type="domain" description="Fibronectin type-III" evidence="12">
    <location>
        <begin position="606"/>
        <end position="697"/>
    </location>
</feature>
<dbReference type="InterPro" id="IPR013783">
    <property type="entry name" value="Ig-like_fold"/>
</dbReference>
<protein>
    <recommendedName>
        <fullName evidence="15">Down syndrome cell adhesion molecule-like protein Dscam2</fullName>
    </recommendedName>
</protein>
<dbReference type="GO" id="GO:0007416">
    <property type="term" value="P:synapse assembly"/>
    <property type="evidence" value="ECO:0007669"/>
    <property type="project" value="TreeGrafter"/>
</dbReference>
<feature type="domain" description="Ig-like" evidence="11">
    <location>
        <begin position="66"/>
        <end position="159"/>
    </location>
</feature>
<feature type="domain" description="Fibronectin type-III" evidence="12">
    <location>
        <begin position="391"/>
        <end position="504"/>
    </location>
</feature>
<evidence type="ECO:0000256" key="9">
    <source>
        <dbReference type="ARBA" id="ARBA00023319"/>
    </source>
</evidence>
<dbReference type="InterPro" id="IPR003599">
    <property type="entry name" value="Ig_sub"/>
</dbReference>
<keyword evidence="8" id="KW-1015">Disulfide bond</keyword>
<name>A0AAV2PM43_MEGNR</name>
<dbReference type="Proteomes" id="UP001497623">
    <property type="component" value="Unassembled WGS sequence"/>
</dbReference>
<dbReference type="PROSITE" id="PS50853">
    <property type="entry name" value="FN3"/>
    <property type="match status" value="6"/>
</dbReference>
<keyword evidence="14" id="KW-1185">Reference proteome</keyword>
<dbReference type="Pfam" id="PF25059">
    <property type="entry name" value="FN3_DSCAM-DSCAML_C"/>
    <property type="match status" value="1"/>
</dbReference>
<feature type="domain" description="Fibronectin type-III" evidence="12">
    <location>
        <begin position="277"/>
        <end position="386"/>
    </location>
</feature>
<dbReference type="Gene3D" id="2.60.40.10">
    <property type="entry name" value="Immunoglobulins"/>
    <property type="match status" value="10"/>
</dbReference>
<reference evidence="13 14" key="1">
    <citation type="submission" date="2024-05" db="EMBL/GenBank/DDBJ databases">
        <authorList>
            <person name="Wallberg A."/>
        </authorList>
    </citation>
    <scope>NUCLEOTIDE SEQUENCE [LARGE SCALE GENOMIC DNA]</scope>
</reference>
<feature type="compositionally biased region" description="Low complexity" evidence="10">
    <location>
        <begin position="1191"/>
        <end position="1206"/>
    </location>
</feature>
<evidence type="ECO:0000256" key="10">
    <source>
        <dbReference type="SAM" id="MobiDB-lite"/>
    </source>
</evidence>
<dbReference type="SMART" id="SM00408">
    <property type="entry name" value="IGc2"/>
    <property type="match status" value="3"/>
</dbReference>
<keyword evidence="2" id="KW-0812">Transmembrane</keyword>